<dbReference type="InterPro" id="IPR014284">
    <property type="entry name" value="RNA_pol_sigma-70_dom"/>
</dbReference>
<dbReference type="InterPro" id="IPR039425">
    <property type="entry name" value="RNA_pol_sigma-70-like"/>
</dbReference>
<organism evidence="7 8">
    <name type="scientific">Ruthenibacterium intestinale</name>
    <dbReference type="NCBI Taxonomy" id="3133163"/>
    <lineage>
        <taxon>Bacteria</taxon>
        <taxon>Bacillati</taxon>
        <taxon>Bacillota</taxon>
        <taxon>Clostridia</taxon>
        <taxon>Eubacteriales</taxon>
        <taxon>Oscillospiraceae</taxon>
        <taxon>Ruthenibacterium</taxon>
    </lineage>
</organism>
<dbReference type="InterPro" id="IPR013324">
    <property type="entry name" value="RNA_pol_sigma_r3/r4-like"/>
</dbReference>
<dbReference type="Pfam" id="PF04542">
    <property type="entry name" value="Sigma70_r2"/>
    <property type="match status" value="1"/>
</dbReference>
<dbReference type="RefSeq" id="WP_349215550.1">
    <property type="nucleotide sequence ID" value="NZ_JBBMFA010000081.1"/>
</dbReference>
<evidence type="ECO:0000256" key="2">
    <source>
        <dbReference type="ARBA" id="ARBA00023015"/>
    </source>
</evidence>
<reference evidence="7 8" key="1">
    <citation type="submission" date="2024-03" db="EMBL/GenBank/DDBJ databases">
        <title>Human intestinal bacterial collection.</title>
        <authorList>
            <person name="Pauvert C."/>
            <person name="Hitch T.C.A."/>
            <person name="Clavel T."/>
        </authorList>
    </citation>
    <scope>NUCLEOTIDE SEQUENCE [LARGE SCALE GENOMIC DNA]</scope>
    <source>
        <strain evidence="7 8">CLA-JM-H11</strain>
    </source>
</reference>
<evidence type="ECO:0000259" key="6">
    <source>
        <dbReference type="Pfam" id="PF08281"/>
    </source>
</evidence>
<comment type="similarity">
    <text evidence="1">Belongs to the sigma-70 factor family. ECF subfamily.</text>
</comment>
<accession>A0ABV1GEI3</accession>
<evidence type="ECO:0000256" key="4">
    <source>
        <dbReference type="ARBA" id="ARBA00023163"/>
    </source>
</evidence>
<dbReference type="InterPro" id="IPR013249">
    <property type="entry name" value="RNA_pol_sigma70_r4_t2"/>
</dbReference>
<dbReference type="SUPFAM" id="SSF88659">
    <property type="entry name" value="Sigma3 and sigma4 domains of RNA polymerase sigma factors"/>
    <property type="match status" value="1"/>
</dbReference>
<dbReference type="InterPro" id="IPR036388">
    <property type="entry name" value="WH-like_DNA-bd_sf"/>
</dbReference>
<keyword evidence="8" id="KW-1185">Reference proteome</keyword>
<dbReference type="Gene3D" id="1.10.1740.10">
    <property type="match status" value="1"/>
</dbReference>
<dbReference type="PANTHER" id="PTHR43133:SF60">
    <property type="entry name" value="RNA POLYMERASE SIGMA FACTOR SIGV"/>
    <property type="match status" value="1"/>
</dbReference>
<evidence type="ECO:0000259" key="5">
    <source>
        <dbReference type="Pfam" id="PF04542"/>
    </source>
</evidence>
<dbReference type="PANTHER" id="PTHR43133">
    <property type="entry name" value="RNA POLYMERASE ECF-TYPE SIGMA FACTO"/>
    <property type="match status" value="1"/>
</dbReference>
<keyword evidence="2" id="KW-0805">Transcription regulation</keyword>
<dbReference type="Pfam" id="PF08281">
    <property type="entry name" value="Sigma70_r4_2"/>
    <property type="match status" value="1"/>
</dbReference>
<dbReference type="InterPro" id="IPR013325">
    <property type="entry name" value="RNA_pol_sigma_r2"/>
</dbReference>
<sequence>MPEKDLFIQRAQRYMDDLFRLAFSWLKSRADADDVTQTVLLRLYETDKIFESEEHVRHWLVRVTINECKKYWRSPWWRTEDFTDYANTLVFEQPEASGLFDAVMALGPKYRIVIFLYYYEGYSIEEISQVLKLPRGTVGTRLKRGREQLKQTLSEEVSL</sequence>
<dbReference type="Gene3D" id="1.10.10.10">
    <property type="entry name" value="Winged helix-like DNA-binding domain superfamily/Winged helix DNA-binding domain"/>
    <property type="match status" value="1"/>
</dbReference>
<dbReference type="Proteomes" id="UP001477672">
    <property type="component" value="Unassembled WGS sequence"/>
</dbReference>
<gene>
    <name evidence="7" type="ORF">WMO24_06635</name>
</gene>
<evidence type="ECO:0000256" key="3">
    <source>
        <dbReference type="ARBA" id="ARBA00023082"/>
    </source>
</evidence>
<dbReference type="NCBIfam" id="TIGR02937">
    <property type="entry name" value="sigma70-ECF"/>
    <property type="match status" value="1"/>
</dbReference>
<keyword evidence="4" id="KW-0804">Transcription</keyword>
<proteinExistence type="inferred from homology"/>
<dbReference type="SUPFAM" id="SSF88946">
    <property type="entry name" value="Sigma2 domain of RNA polymerase sigma factors"/>
    <property type="match status" value="1"/>
</dbReference>
<evidence type="ECO:0000256" key="1">
    <source>
        <dbReference type="ARBA" id="ARBA00010641"/>
    </source>
</evidence>
<dbReference type="InterPro" id="IPR007627">
    <property type="entry name" value="RNA_pol_sigma70_r2"/>
</dbReference>
<name>A0ABV1GEI3_9FIRM</name>
<dbReference type="EMBL" id="JBBMFA010000081">
    <property type="protein sequence ID" value="MEQ2520103.1"/>
    <property type="molecule type" value="Genomic_DNA"/>
</dbReference>
<feature type="domain" description="RNA polymerase sigma factor 70 region 4 type 2" evidence="6">
    <location>
        <begin position="101"/>
        <end position="149"/>
    </location>
</feature>
<feature type="domain" description="RNA polymerase sigma-70 region 2" evidence="5">
    <location>
        <begin position="12"/>
        <end position="78"/>
    </location>
</feature>
<evidence type="ECO:0000313" key="8">
    <source>
        <dbReference type="Proteomes" id="UP001477672"/>
    </source>
</evidence>
<comment type="caution">
    <text evidence="7">The sequence shown here is derived from an EMBL/GenBank/DDBJ whole genome shotgun (WGS) entry which is preliminary data.</text>
</comment>
<protein>
    <submittedName>
        <fullName evidence="7">Sigma-70 family RNA polymerase sigma factor</fullName>
    </submittedName>
</protein>
<dbReference type="CDD" id="cd06171">
    <property type="entry name" value="Sigma70_r4"/>
    <property type="match status" value="1"/>
</dbReference>
<keyword evidence="3" id="KW-0731">Sigma factor</keyword>
<evidence type="ECO:0000313" key="7">
    <source>
        <dbReference type="EMBL" id="MEQ2520103.1"/>
    </source>
</evidence>